<reference evidence="5 6" key="1">
    <citation type="submission" date="2024-06" db="EMBL/GenBank/DDBJ databases">
        <authorList>
            <person name="Bataeva Y.V."/>
            <person name="Grigorian L.N."/>
            <person name="Solomentsev V.I."/>
        </authorList>
    </citation>
    <scope>NUCLEOTIDE SEQUENCE [LARGE SCALE GENOMIC DNA]</scope>
    <source>
        <strain evidence="6">SCPM-O-B-12605 (RCAM04882)</strain>
    </source>
</reference>
<dbReference type="InterPro" id="IPR027417">
    <property type="entry name" value="P-loop_NTPase"/>
</dbReference>
<dbReference type="SUPFAM" id="SSF52540">
    <property type="entry name" value="P-loop containing nucleoside triphosphate hydrolases"/>
    <property type="match status" value="1"/>
</dbReference>
<evidence type="ECO:0000256" key="1">
    <source>
        <dbReference type="ARBA" id="ARBA00022741"/>
    </source>
</evidence>
<keyword evidence="2" id="KW-0067">ATP-binding</keyword>
<dbReference type="Gene3D" id="3.40.50.300">
    <property type="entry name" value="P-loop containing nucleotide triphosphate hydrolases"/>
    <property type="match status" value="1"/>
</dbReference>
<dbReference type="InterPro" id="IPR002586">
    <property type="entry name" value="CobQ/CobB/MinD/ParA_Nub-bd_dom"/>
</dbReference>
<feature type="domain" description="CobQ/CobB/MinD/ParA nucleotide binding" evidence="4">
    <location>
        <begin position="140"/>
        <end position="376"/>
    </location>
</feature>
<dbReference type="RefSeq" id="WP_352984423.1">
    <property type="nucleotide sequence ID" value="NZ_JBEQNA010000003.1"/>
</dbReference>
<dbReference type="EMBL" id="JBEQNB010000008">
    <property type="protein sequence ID" value="MES0835507.1"/>
    <property type="molecule type" value="Genomic_DNA"/>
</dbReference>
<accession>A0ABV1ZWL4</accession>
<evidence type="ECO:0000313" key="5">
    <source>
        <dbReference type="EMBL" id="MES0835507.1"/>
    </source>
</evidence>
<evidence type="ECO:0000256" key="2">
    <source>
        <dbReference type="ARBA" id="ARBA00022840"/>
    </source>
</evidence>
<keyword evidence="1" id="KW-0547">Nucleotide-binding</keyword>
<dbReference type="CDD" id="cd02042">
    <property type="entry name" value="ParAB_family"/>
    <property type="match status" value="1"/>
</dbReference>
<dbReference type="NCBIfam" id="NF047398">
    <property type="entry name" value="AAA_KGGVGR"/>
    <property type="match status" value="1"/>
</dbReference>
<organism evidence="5 6">
    <name type="scientific">Nocardiopsis tropica</name>
    <dbReference type="NCBI Taxonomy" id="109330"/>
    <lineage>
        <taxon>Bacteria</taxon>
        <taxon>Bacillati</taxon>
        <taxon>Actinomycetota</taxon>
        <taxon>Actinomycetes</taxon>
        <taxon>Streptosporangiales</taxon>
        <taxon>Nocardiopsidaceae</taxon>
        <taxon>Nocardiopsis</taxon>
    </lineage>
</organism>
<feature type="region of interest" description="Disordered" evidence="3">
    <location>
        <begin position="896"/>
        <end position="937"/>
    </location>
</feature>
<evidence type="ECO:0000313" key="6">
    <source>
        <dbReference type="Proteomes" id="UP001432401"/>
    </source>
</evidence>
<dbReference type="PANTHER" id="PTHR43384:SF6">
    <property type="entry name" value="SEPTUM SITE-DETERMINING PROTEIN MIND HOMOLOG, CHLOROPLASTIC"/>
    <property type="match status" value="1"/>
</dbReference>
<proteinExistence type="predicted"/>
<dbReference type="Pfam" id="PF01656">
    <property type="entry name" value="CbiA"/>
    <property type="match status" value="1"/>
</dbReference>
<dbReference type="InterPro" id="IPR050625">
    <property type="entry name" value="ParA/MinD_ATPase"/>
</dbReference>
<evidence type="ECO:0000256" key="3">
    <source>
        <dbReference type="SAM" id="MobiDB-lite"/>
    </source>
</evidence>
<dbReference type="Proteomes" id="UP001432401">
    <property type="component" value="Unassembled WGS sequence"/>
</dbReference>
<name>A0ABV1ZWL4_9ACTN</name>
<keyword evidence="6" id="KW-1185">Reference proteome</keyword>
<protein>
    <submittedName>
        <fullName evidence="5">AAA family ATPase</fullName>
    </submittedName>
</protein>
<gene>
    <name evidence="5" type="ORF">ABUK86_17145</name>
</gene>
<dbReference type="PANTHER" id="PTHR43384">
    <property type="entry name" value="SEPTUM SITE-DETERMINING PROTEIN MIND HOMOLOG, CHLOROPLASTIC-RELATED"/>
    <property type="match status" value="1"/>
</dbReference>
<evidence type="ECO:0000259" key="4">
    <source>
        <dbReference type="Pfam" id="PF01656"/>
    </source>
</evidence>
<sequence length="937" mass="101932">MVSSAPVRLYTWVDVEERLSELALGDGWPTWLLEVDAWWDGLQMEVVDGTDPGTVLAWLEDEKCFGPGSVSRVGGAPALLFDGPSQDPAPTLPIEIGAGRGGSDLRRLPRLRERRIVRELADPLPRPGSDQFVSGVQVLAFHSFKGGVGRTLHAVALADHLARRGSRVLLVDADLEAPGITWMYQEQGGQMDFAYEDFLASLHGSVGEDRTRAVALAASYLPNQQIGRHPGGGAVLVLPASRRGLLTPPRIDPGDLLTPDRSRYFVSEALAELAESVRADVVIVDLRAGSSELSAPLLLDPRIQRVFVTTLSGQSLSGTARLIRQLGRRAPSVHGTDPVSSVVITQFRHDAHREQVEAAQQNLSDALADSVGIVPEESVEDKPALLDTDLFTPPLLSPFNENLLALPPQWDGVVTAIERSELRETLSALVPEPPVQDAPSPEEQRIDVRDRRRRLASSAKDLVYAENQGLTSATGFLATEPLRRLVGDHRTEPPIALVLGAKGAGKTFTYAKACAAREWRRFAEQSDVADVTLDASIVPVLEPDSLQQNQASLTTQTLRDTFAEQHGGTAATTIDIRDTLSRALSALPAEDTLQWRSMWLRCLAMAAGADVSERSPEDALVALGGRVRAVFVIDGLEDLLQKLDSEVKRTALRTLLIDTLNWLRALRGRPLGIIAFVRRDLVNWAVQQNSSQLADRYKSYALRWDSTDALRLTVWIASQAGALDKPGVDISDIAEDDLPKILVPLWGWKMGSEKSREARSHLWVPAALADYNKQVQARDVTAFLAESAKLSQGSGNSRWTDRVLAPSAMRTALARCSQIKIDAIKTENQDIGKLLARLQSRGATVTVPFTLDDVGLTTDEADALLTAGVFYFDDSSGRYRVPEIYRHGLGFNSSPKARVLNPWGPGARGSLGAVPRPDRRERPAPRPPGGRAGPADA</sequence>
<comment type="caution">
    <text evidence="5">The sequence shown here is derived from an EMBL/GenBank/DDBJ whole genome shotgun (WGS) entry which is preliminary data.</text>
</comment>